<accession>Q80SR9</accession>
<dbReference type="AlphaFoldDB" id="Q80SR9"/>
<keyword evidence="2" id="KW-0597">Phosphoprotein</keyword>
<reference evidence="4" key="1">
    <citation type="journal article" date="2003" name="J. Mol. Evol.">
        <title>Evolutionary affiliations within the superfamily of ketosynthases reflect complex pathway associations.</title>
        <authorList>
            <person name="Moffitt M.C."/>
            <person name="Neilan B.A."/>
        </authorList>
    </citation>
    <scope>NUCLEOTIDE SEQUENCE</scope>
</reference>
<dbReference type="InterPro" id="IPR020841">
    <property type="entry name" value="PKS_Beta-ketoAc_synthase_dom"/>
</dbReference>
<keyword evidence="1" id="KW-0596">Phosphopantetheine</keyword>
<dbReference type="InterPro" id="IPR050091">
    <property type="entry name" value="PKS_NRPS_Biosynth_Enz"/>
</dbReference>
<dbReference type="GO" id="GO:0006633">
    <property type="term" value="P:fatty acid biosynthetic process"/>
    <property type="evidence" value="ECO:0007669"/>
    <property type="project" value="TreeGrafter"/>
</dbReference>
<dbReference type="Pfam" id="PF00109">
    <property type="entry name" value="ketoacyl-synt"/>
    <property type="match status" value="1"/>
</dbReference>
<dbReference type="InterPro" id="IPR014031">
    <property type="entry name" value="Ketoacyl_synth_C"/>
</dbReference>
<protein>
    <submittedName>
        <fullName evidence="4">Type I polyketide synthase-like</fullName>
    </submittedName>
</protein>
<dbReference type="Pfam" id="PF02801">
    <property type="entry name" value="Ketoacyl-synt_C"/>
    <property type="match status" value="1"/>
</dbReference>
<organism evidence="4">
    <name type="scientific">unidentified microorganism</name>
    <dbReference type="NCBI Taxonomy" id="81726"/>
    <lineage>
        <taxon>unclassified sequences</taxon>
        <taxon>environmental samples</taxon>
    </lineage>
</organism>
<dbReference type="PANTHER" id="PTHR43775">
    <property type="entry name" value="FATTY ACID SYNTHASE"/>
    <property type="match status" value="1"/>
</dbReference>
<name>Q80SR9_9ZZZZ</name>
<dbReference type="PANTHER" id="PTHR43775:SF37">
    <property type="entry name" value="SI:DKEY-61P9.11"/>
    <property type="match status" value="1"/>
</dbReference>
<evidence type="ECO:0000313" key="4">
    <source>
        <dbReference type="EMBL" id="AAO39787.1"/>
    </source>
</evidence>
<proteinExistence type="predicted"/>
<sequence>AMDPQQRILLELSQELLDTSGYTTEEFRGTDTGVFIGGHESNYGRNIRGRPKYAGRNGITNVIGNMMVGRVMHFLDLQGPGETVYTACSSSLVALHKACRSLAQGECTMAIAGGIELLLDEEWFLGFSAAKVLSREGKCKVFDRNADGFVLGEGAGLFLLKQLDRALNDGDQIIGVIRSSAVNNDGHTMGLTTPSLPAQRKVISSALSRARLDPGEITLYEAHGTG</sequence>
<feature type="non-terminal residue" evidence="4">
    <location>
        <position position="226"/>
    </location>
</feature>
<dbReference type="Gene3D" id="3.40.47.10">
    <property type="match status" value="1"/>
</dbReference>
<evidence type="ECO:0000256" key="1">
    <source>
        <dbReference type="ARBA" id="ARBA00022450"/>
    </source>
</evidence>
<dbReference type="GO" id="GO:0004312">
    <property type="term" value="F:fatty acid synthase activity"/>
    <property type="evidence" value="ECO:0007669"/>
    <property type="project" value="TreeGrafter"/>
</dbReference>
<dbReference type="SMART" id="SM00825">
    <property type="entry name" value="PKS_KS"/>
    <property type="match status" value="1"/>
</dbReference>
<dbReference type="InterPro" id="IPR016039">
    <property type="entry name" value="Thiolase-like"/>
</dbReference>
<dbReference type="SUPFAM" id="SSF53901">
    <property type="entry name" value="Thiolase-like"/>
    <property type="match status" value="1"/>
</dbReference>
<dbReference type="CDD" id="cd00833">
    <property type="entry name" value="PKS"/>
    <property type="match status" value="1"/>
</dbReference>
<dbReference type="InterPro" id="IPR014030">
    <property type="entry name" value="Ketoacyl_synth_N"/>
</dbReference>
<feature type="domain" description="Ketosynthase family 3 (KS3)" evidence="3">
    <location>
        <begin position="1"/>
        <end position="226"/>
    </location>
</feature>
<evidence type="ECO:0000259" key="3">
    <source>
        <dbReference type="PROSITE" id="PS52004"/>
    </source>
</evidence>
<dbReference type="EMBL" id="AY210793">
    <property type="protein sequence ID" value="AAO39787.1"/>
    <property type="molecule type" value="Genomic_DNA"/>
</dbReference>
<evidence type="ECO:0000256" key="2">
    <source>
        <dbReference type="ARBA" id="ARBA00022553"/>
    </source>
</evidence>
<feature type="non-terminal residue" evidence="4">
    <location>
        <position position="1"/>
    </location>
</feature>
<dbReference type="PROSITE" id="PS52004">
    <property type="entry name" value="KS3_2"/>
    <property type="match status" value="1"/>
</dbReference>